<dbReference type="InterPro" id="IPR000742">
    <property type="entry name" value="EGF"/>
</dbReference>
<dbReference type="Gene3D" id="2.10.25.10">
    <property type="entry name" value="Laminin"/>
    <property type="match status" value="1"/>
</dbReference>
<dbReference type="PROSITE" id="PS00022">
    <property type="entry name" value="EGF_1"/>
    <property type="match status" value="1"/>
</dbReference>
<keyword evidence="1" id="KW-0245">EGF-like domain</keyword>
<evidence type="ECO:0000313" key="3">
    <source>
        <dbReference type="EMBL" id="RWS26017.1"/>
    </source>
</evidence>
<dbReference type="Pfam" id="PF00008">
    <property type="entry name" value="EGF"/>
    <property type="match status" value="1"/>
</dbReference>
<accession>A0A443SES7</accession>
<comment type="caution">
    <text evidence="3">The sequence shown here is derived from an EMBL/GenBank/DDBJ whole genome shotgun (WGS) entry which is preliminary data.</text>
</comment>
<proteinExistence type="predicted"/>
<feature type="disulfide bond" evidence="1">
    <location>
        <begin position="56"/>
        <end position="65"/>
    </location>
</feature>
<name>A0A443SES7_9ACAR</name>
<dbReference type="SMART" id="SM00181">
    <property type="entry name" value="EGF"/>
    <property type="match status" value="1"/>
</dbReference>
<dbReference type="OrthoDB" id="6516201at2759"/>
<dbReference type="SUPFAM" id="SSF57196">
    <property type="entry name" value="EGF/Laminin"/>
    <property type="match status" value="1"/>
</dbReference>
<dbReference type="VEuPathDB" id="VectorBase:LDEU006024"/>
<feature type="domain" description="EGF-like" evidence="2">
    <location>
        <begin position="29"/>
        <end position="66"/>
    </location>
</feature>
<dbReference type="EMBL" id="NCKV01003146">
    <property type="protein sequence ID" value="RWS26017.1"/>
    <property type="molecule type" value="Genomic_DNA"/>
</dbReference>
<protein>
    <submittedName>
        <fullName evidence="3">Pikachurin-like protein</fullName>
    </submittedName>
</protein>
<comment type="caution">
    <text evidence="1">Lacks conserved residue(s) required for the propagation of feature annotation.</text>
</comment>
<sequence length="100" mass="11094">MLKINGRSYDFRSDNRGDAIDGVDIEECNADICSHTLCLNGGQCFAKSPDKGICLCPLGFAGTQCEIGEHHRFSDTATVVRLFSAMYSLSYFVCQIIFKR</sequence>
<organism evidence="3 4">
    <name type="scientific">Leptotrombidium deliense</name>
    <dbReference type="NCBI Taxonomy" id="299467"/>
    <lineage>
        <taxon>Eukaryota</taxon>
        <taxon>Metazoa</taxon>
        <taxon>Ecdysozoa</taxon>
        <taxon>Arthropoda</taxon>
        <taxon>Chelicerata</taxon>
        <taxon>Arachnida</taxon>
        <taxon>Acari</taxon>
        <taxon>Acariformes</taxon>
        <taxon>Trombidiformes</taxon>
        <taxon>Prostigmata</taxon>
        <taxon>Anystina</taxon>
        <taxon>Parasitengona</taxon>
        <taxon>Trombiculoidea</taxon>
        <taxon>Trombiculidae</taxon>
        <taxon>Leptotrombidium</taxon>
    </lineage>
</organism>
<keyword evidence="4" id="KW-1185">Reference proteome</keyword>
<evidence type="ECO:0000259" key="2">
    <source>
        <dbReference type="PROSITE" id="PS50026"/>
    </source>
</evidence>
<dbReference type="PROSITE" id="PS01186">
    <property type="entry name" value="EGF_2"/>
    <property type="match status" value="1"/>
</dbReference>
<dbReference type="AlphaFoldDB" id="A0A443SES7"/>
<dbReference type="Proteomes" id="UP000288716">
    <property type="component" value="Unassembled WGS sequence"/>
</dbReference>
<evidence type="ECO:0000313" key="4">
    <source>
        <dbReference type="Proteomes" id="UP000288716"/>
    </source>
</evidence>
<keyword evidence="1" id="KW-1015">Disulfide bond</keyword>
<dbReference type="PROSITE" id="PS50026">
    <property type="entry name" value="EGF_3"/>
    <property type="match status" value="1"/>
</dbReference>
<dbReference type="STRING" id="299467.A0A443SES7"/>
<gene>
    <name evidence="3" type="ORF">B4U80_03735</name>
</gene>
<reference evidence="3 4" key="1">
    <citation type="journal article" date="2018" name="Gigascience">
        <title>Genomes of trombidid mites reveal novel predicted allergens and laterally-transferred genes associated with secondary metabolism.</title>
        <authorList>
            <person name="Dong X."/>
            <person name="Chaisiri K."/>
            <person name="Xia D."/>
            <person name="Armstrong S.D."/>
            <person name="Fang Y."/>
            <person name="Donnelly M.J."/>
            <person name="Kadowaki T."/>
            <person name="McGarry J.W."/>
            <person name="Darby A.C."/>
            <person name="Makepeace B.L."/>
        </authorList>
    </citation>
    <scope>NUCLEOTIDE SEQUENCE [LARGE SCALE GENOMIC DNA]</scope>
    <source>
        <strain evidence="3">UoL-UT</strain>
    </source>
</reference>
<evidence type="ECO:0000256" key="1">
    <source>
        <dbReference type="PROSITE-ProRule" id="PRU00076"/>
    </source>
</evidence>